<feature type="domain" description="Cadherin" evidence="14">
    <location>
        <begin position="351"/>
        <end position="455"/>
    </location>
</feature>
<evidence type="ECO:0000256" key="2">
    <source>
        <dbReference type="ARBA" id="ARBA00004167"/>
    </source>
</evidence>
<name>A0A8C2EMG9_CYPCA</name>
<dbReference type="FunFam" id="2.60.40.60:FF:000006">
    <property type="entry name" value="Protocadherin alpha 2"/>
    <property type="match status" value="1"/>
</dbReference>
<evidence type="ECO:0000256" key="6">
    <source>
        <dbReference type="ARBA" id="ARBA00022837"/>
    </source>
</evidence>
<feature type="transmembrane region" description="Helical" evidence="12">
    <location>
        <begin position="615"/>
        <end position="638"/>
    </location>
</feature>
<dbReference type="GO" id="GO:0005509">
    <property type="term" value="F:calcium ion binding"/>
    <property type="evidence" value="ECO:0007669"/>
    <property type="project" value="UniProtKB-UniRule"/>
</dbReference>
<feature type="domain" description="Cadherin" evidence="14">
    <location>
        <begin position="134"/>
        <end position="242"/>
    </location>
</feature>
<dbReference type="AlphaFoldDB" id="A0A8C2EMG9"/>
<dbReference type="Proteomes" id="UP000694701">
    <property type="component" value="Unplaced"/>
</dbReference>
<proteinExistence type="predicted"/>
<evidence type="ECO:0000256" key="3">
    <source>
        <dbReference type="ARBA" id="ARBA00022692"/>
    </source>
</evidence>
<feature type="signal peptide" evidence="13">
    <location>
        <begin position="1"/>
        <end position="27"/>
    </location>
</feature>
<protein>
    <submittedName>
        <fullName evidence="15">Si:ch73-233f7.4</fullName>
    </submittedName>
</protein>
<dbReference type="GO" id="GO:0005886">
    <property type="term" value="C:plasma membrane"/>
    <property type="evidence" value="ECO:0007669"/>
    <property type="project" value="InterPro"/>
</dbReference>
<keyword evidence="10" id="KW-0325">Glycoprotein</keyword>
<dbReference type="PANTHER" id="PTHR24028">
    <property type="entry name" value="CADHERIN-87A"/>
    <property type="match status" value="1"/>
</dbReference>
<keyword evidence="6 11" id="KW-0106">Calcium</keyword>
<dbReference type="CDD" id="cd11304">
    <property type="entry name" value="Cadherin_repeat"/>
    <property type="match status" value="5"/>
</dbReference>
<evidence type="ECO:0000256" key="10">
    <source>
        <dbReference type="ARBA" id="ARBA00023180"/>
    </source>
</evidence>
<keyword evidence="4 13" id="KW-0732">Signal</keyword>
<dbReference type="SUPFAM" id="SSF49313">
    <property type="entry name" value="Cadherin-like"/>
    <property type="match status" value="6"/>
</dbReference>
<dbReference type="Pfam" id="PF08266">
    <property type="entry name" value="Cadherin_2"/>
    <property type="match status" value="1"/>
</dbReference>
<feature type="domain" description="Cadherin" evidence="14">
    <location>
        <begin position="25"/>
        <end position="133"/>
    </location>
</feature>
<evidence type="ECO:0000256" key="4">
    <source>
        <dbReference type="ARBA" id="ARBA00022729"/>
    </source>
</evidence>
<dbReference type="InterPro" id="IPR050174">
    <property type="entry name" value="Protocadherin/Cadherin-CA"/>
</dbReference>
<keyword evidence="5" id="KW-0677">Repeat</keyword>
<dbReference type="InterPro" id="IPR032455">
    <property type="entry name" value="Cadherin_C"/>
</dbReference>
<dbReference type="GO" id="GO:0007156">
    <property type="term" value="P:homophilic cell adhesion via plasma membrane adhesion molecules"/>
    <property type="evidence" value="ECO:0007669"/>
    <property type="project" value="InterPro"/>
</dbReference>
<evidence type="ECO:0000256" key="8">
    <source>
        <dbReference type="ARBA" id="ARBA00022989"/>
    </source>
</evidence>
<dbReference type="PRINTS" id="PR00205">
    <property type="entry name" value="CADHERIN"/>
</dbReference>
<dbReference type="InterPro" id="IPR020894">
    <property type="entry name" value="Cadherin_CS"/>
</dbReference>
<evidence type="ECO:0000256" key="5">
    <source>
        <dbReference type="ARBA" id="ARBA00022737"/>
    </source>
</evidence>
<feature type="domain" description="Cadherin" evidence="14">
    <location>
        <begin position="243"/>
        <end position="350"/>
    </location>
</feature>
<comment type="subcellular location">
    <subcellularLocation>
        <location evidence="2">Membrane</location>
        <topology evidence="2">Single-pass membrane protein</topology>
    </subcellularLocation>
</comment>
<comment type="function">
    <text evidence="1">Potential calcium-dependent cell-adhesion protein. May be involved in the establishment and maintenance of specific neuronal connections in the brain.</text>
</comment>
<keyword evidence="7" id="KW-0130">Cell adhesion</keyword>
<evidence type="ECO:0000256" key="12">
    <source>
        <dbReference type="SAM" id="Phobius"/>
    </source>
</evidence>
<sequence length="727" mass="81146">MEPKARLWLRYVSIFVFIAAVFQKASAVTHYTIPEEMDEGTVVANLVSDLGLDLKSLSKRKIRLDVVANKKYLDVNKDTGELYILERIDRENLCPIKSVTTCLLKVDATLENPIRMFNIELEIMDINDNAPRFRRDTMHLDISEATAIGERFSLTNAVDPDTGSNSVKTYYLSESDHFSIEIQTGRDGSKFADLILKKSLDREKQASHNLILTAVDGGVPARSGTASIIVRVLDTNDNAPQFDKDSYNINLTENAPIGSLVVKLNATDKDEGTNSDIFYSFSLYTSEKTQQTFSLNPDNGEIRVKEMINYEDFRIYDMEIVATDKGANSLSGKCKVKILITDMNDNHPEISIKSFSSPVKEDIAVNTVIAVVSVSDKDSGENGQVDVHISEDLPFALKESSDNYYELLVSEPLDREKVPEYDITITVTDRGNPPLSDNETITLELLDVNDNVPQFPQSFYTIPVMENNAPGALLSSLTAIDPDLHENQYLVYFIIEKEIVNTSMSMLFSINPENGNLYALKTFDYEIEKEFLFHIEARDSGVPLDQYNGEIRTMRMFSYRDSRHQQLVVIAKDNGEPALSATVTIKLSTVETALKTYADMTEVPLGYDIFSDLNLYLVIGLGSVSFLLLITILVTIVLKCQKTKPSKAAPPCRNSVISERNSTIADSTLVSNDAYWYSLFLAETRKGKLVVRQPVPKGARYVVSSLPRSTGLTETSDSAASTLQYSK</sequence>
<dbReference type="SMART" id="SM00112">
    <property type="entry name" value="CA"/>
    <property type="match status" value="5"/>
</dbReference>
<accession>A0A8C2EMG9</accession>
<feature type="chain" id="PRO_5034939832" evidence="13">
    <location>
        <begin position="28"/>
        <end position="727"/>
    </location>
</feature>
<dbReference type="InterPro" id="IPR002126">
    <property type="entry name" value="Cadherin-like_dom"/>
</dbReference>
<dbReference type="Pfam" id="PF00028">
    <property type="entry name" value="Cadherin"/>
    <property type="match status" value="4"/>
</dbReference>
<evidence type="ECO:0000313" key="15">
    <source>
        <dbReference type="Ensembl" id="ENSCCRP00020043936.1"/>
    </source>
</evidence>
<dbReference type="GO" id="GO:0009653">
    <property type="term" value="P:anatomical structure morphogenesis"/>
    <property type="evidence" value="ECO:0007669"/>
    <property type="project" value="UniProtKB-ARBA"/>
</dbReference>
<dbReference type="PROSITE" id="PS00232">
    <property type="entry name" value="CADHERIN_1"/>
    <property type="match status" value="2"/>
</dbReference>
<evidence type="ECO:0000256" key="11">
    <source>
        <dbReference type="PROSITE-ProRule" id="PRU00043"/>
    </source>
</evidence>
<keyword evidence="9 12" id="KW-0472">Membrane</keyword>
<dbReference type="FunFam" id="2.60.40.60:FF:000002">
    <property type="entry name" value="Protocadherin alpha 2"/>
    <property type="match status" value="1"/>
</dbReference>
<feature type="domain" description="Cadherin" evidence="14">
    <location>
        <begin position="456"/>
        <end position="579"/>
    </location>
</feature>
<evidence type="ECO:0000259" key="14">
    <source>
        <dbReference type="PROSITE" id="PS50268"/>
    </source>
</evidence>
<dbReference type="Pfam" id="PF16492">
    <property type="entry name" value="Cadherin_C_2"/>
    <property type="match status" value="1"/>
</dbReference>
<dbReference type="Gene3D" id="2.60.40.60">
    <property type="entry name" value="Cadherins"/>
    <property type="match status" value="6"/>
</dbReference>
<evidence type="ECO:0000256" key="1">
    <source>
        <dbReference type="ARBA" id="ARBA00003436"/>
    </source>
</evidence>
<reference evidence="15" key="1">
    <citation type="submission" date="2025-08" db="UniProtKB">
        <authorList>
            <consortium name="Ensembl"/>
        </authorList>
    </citation>
    <scope>IDENTIFICATION</scope>
</reference>
<dbReference type="FunFam" id="2.60.40.60:FF:000018">
    <property type="entry name" value="Protocadherin gamma c3"/>
    <property type="match status" value="1"/>
</dbReference>
<keyword evidence="3 12" id="KW-0812">Transmembrane</keyword>
<dbReference type="FunFam" id="2.60.40.60:FF:000001">
    <property type="entry name" value="Protocadherin alpha 2"/>
    <property type="match status" value="1"/>
</dbReference>
<organism evidence="15 16">
    <name type="scientific">Cyprinus carpio</name>
    <name type="common">Common carp</name>
    <dbReference type="NCBI Taxonomy" id="7962"/>
    <lineage>
        <taxon>Eukaryota</taxon>
        <taxon>Metazoa</taxon>
        <taxon>Chordata</taxon>
        <taxon>Craniata</taxon>
        <taxon>Vertebrata</taxon>
        <taxon>Euteleostomi</taxon>
        <taxon>Actinopterygii</taxon>
        <taxon>Neopterygii</taxon>
        <taxon>Teleostei</taxon>
        <taxon>Ostariophysi</taxon>
        <taxon>Cypriniformes</taxon>
        <taxon>Cyprinidae</taxon>
        <taxon>Cyprininae</taxon>
        <taxon>Cyprinus</taxon>
    </lineage>
</organism>
<evidence type="ECO:0000313" key="16">
    <source>
        <dbReference type="Proteomes" id="UP000694701"/>
    </source>
</evidence>
<evidence type="ECO:0000256" key="13">
    <source>
        <dbReference type="SAM" id="SignalP"/>
    </source>
</evidence>
<dbReference type="PANTHER" id="PTHR24028:SF288">
    <property type="entry name" value="PROTOCADHERIN ALPHA-C2-LIKE-RELATED"/>
    <property type="match status" value="1"/>
</dbReference>
<dbReference type="InterPro" id="IPR013164">
    <property type="entry name" value="Cadherin_N"/>
</dbReference>
<evidence type="ECO:0000256" key="7">
    <source>
        <dbReference type="ARBA" id="ARBA00022889"/>
    </source>
</evidence>
<dbReference type="FunFam" id="2.60.40.60:FF:000129">
    <property type="entry name" value="protocadherin alpha-C2 isoform X1"/>
    <property type="match status" value="1"/>
</dbReference>
<dbReference type="PROSITE" id="PS50268">
    <property type="entry name" value="CADHERIN_2"/>
    <property type="match status" value="5"/>
</dbReference>
<dbReference type="Ensembl" id="ENSCCRT00020047946.1">
    <property type="protein sequence ID" value="ENSCCRP00020043936.1"/>
    <property type="gene ID" value="ENSCCRG00020019554.1"/>
</dbReference>
<evidence type="ECO:0000256" key="9">
    <source>
        <dbReference type="ARBA" id="ARBA00023136"/>
    </source>
</evidence>
<keyword evidence="8 12" id="KW-1133">Transmembrane helix</keyword>
<dbReference type="InterPro" id="IPR015919">
    <property type="entry name" value="Cadherin-like_sf"/>
</dbReference>